<dbReference type="EMBL" id="MASU01000013">
    <property type="protein sequence ID" value="PXY23945.1"/>
    <property type="molecule type" value="Genomic_DNA"/>
</dbReference>
<protein>
    <recommendedName>
        <fullName evidence="10">SARP family transcriptional regulator</fullName>
    </recommendedName>
</protein>
<dbReference type="OrthoDB" id="3817100at2"/>
<dbReference type="Gene3D" id="1.10.10.10">
    <property type="entry name" value="Winged helix-like DNA-binding domain superfamily/Winged helix DNA-binding domain"/>
    <property type="match status" value="1"/>
</dbReference>
<evidence type="ECO:0000256" key="3">
    <source>
        <dbReference type="ARBA" id="ARBA00023125"/>
    </source>
</evidence>
<dbReference type="InterPro" id="IPR011990">
    <property type="entry name" value="TPR-like_helical_dom_sf"/>
</dbReference>
<evidence type="ECO:0000259" key="7">
    <source>
        <dbReference type="SMART" id="SM01043"/>
    </source>
</evidence>
<dbReference type="CDD" id="cd15831">
    <property type="entry name" value="BTAD"/>
    <property type="match status" value="1"/>
</dbReference>
<proteinExistence type="inferred from homology"/>
<dbReference type="PANTHER" id="PTHR35807:SF1">
    <property type="entry name" value="TRANSCRIPTIONAL REGULATOR REDD"/>
    <property type="match status" value="1"/>
</dbReference>
<feature type="domain" description="Bacterial transcriptional activator" evidence="7">
    <location>
        <begin position="104"/>
        <end position="246"/>
    </location>
</feature>
<dbReference type="SMART" id="SM00862">
    <property type="entry name" value="Trans_reg_C"/>
    <property type="match status" value="1"/>
</dbReference>
<dbReference type="GO" id="GO:0043531">
    <property type="term" value="F:ADP binding"/>
    <property type="evidence" value="ECO:0007669"/>
    <property type="project" value="InterPro"/>
</dbReference>
<keyword evidence="9" id="KW-1185">Reference proteome</keyword>
<evidence type="ECO:0000259" key="6">
    <source>
        <dbReference type="SMART" id="SM00862"/>
    </source>
</evidence>
<name>A0A318LJT1_9PSEU</name>
<dbReference type="InterPro" id="IPR001867">
    <property type="entry name" value="OmpR/PhoB-type_DNA-bd"/>
</dbReference>
<dbReference type="AlphaFoldDB" id="A0A318LJT1"/>
<dbReference type="InterPro" id="IPR049945">
    <property type="entry name" value="AAA_22"/>
</dbReference>
<feature type="coiled-coil region" evidence="5">
    <location>
        <begin position="154"/>
        <end position="181"/>
    </location>
</feature>
<dbReference type="InterPro" id="IPR005158">
    <property type="entry name" value="BTAD"/>
</dbReference>
<keyword evidence="3" id="KW-0238">DNA-binding</keyword>
<evidence type="ECO:0008006" key="10">
    <source>
        <dbReference type="Google" id="ProtNLM"/>
    </source>
</evidence>
<dbReference type="Pfam" id="PF13401">
    <property type="entry name" value="AAA_22"/>
    <property type="match status" value="1"/>
</dbReference>
<dbReference type="Proteomes" id="UP000247892">
    <property type="component" value="Unassembled WGS sequence"/>
</dbReference>
<feature type="domain" description="OmpR/PhoB-type" evidence="6">
    <location>
        <begin position="16"/>
        <end position="97"/>
    </location>
</feature>
<evidence type="ECO:0000256" key="1">
    <source>
        <dbReference type="ARBA" id="ARBA00005820"/>
    </source>
</evidence>
<dbReference type="GO" id="GO:0000160">
    <property type="term" value="P:phosphorelay signal transduction system"/>
    <property type="evidence" value="ECO:0007669"/>
    <property type="project" value="InterPro"/>
</dbReference>
<dbReference type="InterPro" id="IPR036388">
    <property type="entry name" value="WH-like_DNA-bd_sf"/>
</dbReference>
<dbReference type="SMART" id="SM01043">
    <property type="entry name" value="BTAD"/>
    <property type="match status" value="1"/>
</dbReference>
<keyword evidence="2" id="KW-0805">Transcription regulation</keyword>
<dbReference type="InterPro" id="IPR016032">
    <property type="entry name" value="Sig_transdc_resp-reg_C-effctor"/>
</dbReference>
<dbReference type="GO" id="GO:0003677">
    <property type="term" value="F:DNA binding"/>
    <property type="evidence" value="ECO:0007669"/>
    <property type="project" value="UniProtKB-KW"/>
</dbReference>
<dbReference type="InterPro" id="IPR051677">
    <property type="entry name" value="AfsR-DnrI-RedD_regulator"/>
</dbReference>
<keyword evidence="5" id="KW-0175">Coiled coil</keyword>
<dbReference type="RefSeq" id="WP_110341713.1">
    <property type="nucleotide sequence ID" value="NZ_MASU01000013.1"/>
</dbReference>
<evidence type="ECO:0000256" key="5">
    <source>
        <dbReference type="SAM" id="Coils"/>
    </source>
</evidence>
<sequence length="568" mass="60738">MLFRVLGPLEVHGRDGEVHRLGHGKAATVLATLLLHPNAWVSGAELIDATWHEAAAPPASAEANLKTYVWRLRRLLPVLVSDDGEPRIESAPGRYRLRLAPGELDAHQAAGHAAAARSAVEAGELTTAVGAFEAALGLWRGQPFEGVAGADYEAARLVELRHQLREELAEAQLALGRTAEAVHTLKALTEDDPLREGPWASLVRALHALGRRAEALRAYDRARHVLAAELRVRPGRALTAAYREASGEPCAPRRELPRDPAHFTARSAELATIRRARGGVVLVDGLPGVGKTALAVHAAHGLAEEFPDGQFFVDLRAYRDVTGVLARLLRGIGTPGTGSSTEELAALWRSELAGRRVLLVLDHVESGDQIEPLLPSGDSSLTLVTTRHRDWHVDGAVRIGLRPLADRDAAAFFRAAAPDAFAREDVTASVVRRCGGIPAALRDVAAKLHTRPEWTPHALTRELRTGPCGVLSFGHRHALASAFAELPPALRGALSALGELPGEFELTTAARALGSTPEAVRPALEALVDVSLLDALPGERYAGHRLVRHYARCRTCAPGLGTPAVRVA</sequence>
<dbReference type="InterPro" id="IPR027417">
    <property type="entry name" value="P-loop_NTPase"/>
</dbReference>
<dbReference type="SUPFAM" id="SSF52540">
    <property type="entry name" value="P-loop containing nucleoside triphosphate hydrolases"/>
    <property type="match status" value="1"/>
</dbReference>
<evidence type="ECO:0000313" key="8">
    <source>
        <dbReference type="EMBL" id="PXY23945.1"/>
    </source>
</evidence>
<evidence type="ECO:0000256" key="4">
    <source>
        <dbReference type="ARBA" id="ARBA00023163"/>
    </source>
</evidence>
<keyword evidence="4" id="KW-0804">Transcription</keyword>
<evidence type="ECO:0000256" key="2">
    <source>
        <dbReference type="ARBA" id="ARBA00023015"/>
    </source>
</evidence>
<reference evidence="8 9" key="1">
    <citation type="submission" date="2016-07" db="EMBL/GenBank/DDBJ databases">
        <title>Draft genome sequence of Prauserella sp. YIM 121212, isolated from alkaline soil.</title>
        <authorList>
            <person name="Ruckert C."/>
            <person name="Albersmeier A."/>
            <person name="Jiang C.-L."/>
            <person name="Jiang Y."/>
            <person name="Kalinowski J."/>
            <person name="Schneider O."/>
            <person name="Winkler A."/>
            <person name="Zotchev S.B."/>
        </authorList>
    </citation>
    <scope>NUCLEOTIDE SEQUENCE [LARGE SCALE GENOMIC DNA]</scope>
    <source>
        <strain evidence="8 9">YIM 121212</strain>
    </source>
</reference>
<dbReference type="PRINTS" id="PR00364">
    <property type="entry name" value="DISEASERSIST"/>
</dbReference>
<dbReference type="SUPFAM" id="SSF48452">
    <property type="entry name" value="TPR-like"/>
    <property type="match status" value="1"/>
</dbReference>
<dbReference type="PANTHER" id="PTHR35807">
    <property type="entry name" value="TRANSCRIPTIONAL REGULATOR REDD-RELATED"/>
    <property type="match status" value="1"/>
</dbReference>
<dbReference type="Pfam" id="PF03704">
    <property type="entry name" value="BTAD"/>
    <property type="match status" value="1"/>
</dbReference>
<organism evidence="8 9">
    <name type="scientific">Prauserella flavalba</name>
    <dbReference type="NCBI Taxonomy" id="1477506"/>
    <lineage>
        <taxon>Bacteria</taxon>
        <taxon>Bacillati</taxon>
        <taxon>Actinomycetota</taxon>
        <taxon>Actinomycetes</taxon>
        <taxon>Pseudonocardiales</taxon>
        <taxon>Pseudonocardiaceae</taxon>
        <taxon>Prauserella</taxon>
    </lineage>
</organism>
<comment type="similarity">
    <text evidence="1">Belongs to the AfsR/DnrI/RedD regulatory family.</text>
</comment>
<dbReference type="SUPFAM" id="SSF46894">
    <property type="entry name" value="C-terminal effector domain of the bipartite response regulators"/>
    <property type="match status" value="1"/>
</dbReference>
<accession>A0A318LJT1</accession>
<comment type="caution">
    <text evidence="8">The sequence shown here is derived from an EMBL/GenBank/DDBJ whole genome shotgun (WGS) entry which is preliminary data.</text>
</comment>
<dbReference type="GO" id="GO:0006355">
    <property type="term" value="P:regulation of DNA-templated transcription"/>
    <property type="evidence" value="ECO:0007669"/>
    <property type="project" value="InterPro"/>
</dbReference>
<gene>
    <name evidence="8" type="ORF">BA062_27115</name>
</gene>
<dbReference type="Gene3D" id="1.25.40.10">
    <property type="entry name" value="Tetratricopeptide repeat domain"/>
    <property type="match status" value="1"/>
</dbReference>
<evidence type="ECO:0000313" key="9">
    <source>
        <dbReference type="Proteomes" id="UP000247892"/>
    </source>
</evidence>